<protein>
    <submittedName>
        <fullName evidence="9">Carbohydrate ABC transporter membrane protein 1 (CUT1 family)</fullName>
    </submittedName>
</protein>
<dbReference type="SUPFAM" id="SSF161098">
    <property type="entry name" value="MetI-like"/>
    <property type="match status" value="1"/>
</dbReference>
<dbReference type="PANTHER" id="PTHR30193">
    <property type="entry name" value="ABC TRANSPORTER PERMEASE PROTEIN"/>
    <property type="match status" value="1"/>
</dbReference>
<evidence type="ECO:0000256" key="2">
    <source>
        <dbReference type="ARBA" id="ARBA00022448"/>
    </source>
</evidence>
<feature type="transmembrane region" description="Helical" evidence="7">
    <location>
        <begin position="128"/>
        <end position="148"/>
    </location>
</feature>
<sequence length="314" mass="34834">MRILPAAERRPSTGLSGTKAWRVTSKTRQAFTAWMFIAPAGVIIAIFVFWTLFESLKTSFTDDSGFGSANWVGLANYAQLLSDPRFLNALANTLVYAAVVVPVSIVIALGLAVLLNRPNLPFRGFFRVAVFLPFVTSLGISSMAWWAMLNPHAGIIPAWFEIFGLSLGNGIQDPSLAMLFVMIVGVWRDVGFFMVMYLGGLQSIPKELRESAQIDGAGPWKSFWSITWPLLANTTMFVGIMALVFAFQAFDQIYIMTGGGPFFRTETLVLYIFSTAVERYQLGYASAISWVLVLLVFVVSLFQVGYFSKRTVQY</sequence>
<keyword evidence="2 7" id="KW-0813">Transport</keyword>
<evidence type="ECO:0000259" key="8">
    <source>
        <dbReference type="PROSITE" id="PS50928"/>
    </source>
</evidence>
<comment type="subcellular location">
    <subcellularLocation>
        <location evidence="1 7">Cell membrane</location>
        <topology evidence="1 7">Multi-pass membrane protein</topology>
    </subcellularLocation>
</comment>
<proteinExistence type="inferred from homology"/>
<reference evidence="9 10" key="1">
    <citation type="submission" date="2017-10" db="EMBL/GenBank/DDBJ databases">
        <title>Sequencing the genomes of 1000 actinobacteria strains.</title>
        <authorList>
            <person name="Klenk H.-P."/>
        </authorList>
    </citation>
    <scope>NUCLEOTIDE SEQUENCE [LARGE SCALE GENOMIC DNA]</scope>
    <source>
        <strain evidence="9 10">DSM 15597</strain>
    </source>
</reference>
<dbReference type="CDD" id="cd06261">
    <property type="entry name" value="TM_PBP2"/>
    <property type="match status" value="1"/>
</dbReference>
<evidence type="ECO:0000313" key="9">
    <source>
        <dbReference type="EMBL" id="PFG17996.1"/>
    </source>
</evidence>
<keyword evidence="5 7" id="KW-1133">Transmembrane helix</keyword>
<dbReference type="GO" id="GO:0005886">
    <property type="term" value="C:plasma membrane"/>
    <property type="evidence" value="ECO:0007669"/>
    <property type="project" value="UniProtKB-SubCell"/>
</dbReference>
<comment type="caution">
    <text evidence="9">The sequence shown here is derived from an EMBL/GenBank/DDBJ whole genome shotgun (WGS) entry which is preliminary data.</text>
</comment>
<evidence type="ECO:0000256" key="1">
    <source>
        <dbReference type="ARBA" id="ARBA00004651"/>
    </source>
</evidence>
<name>A0A2A9CV20_9ACTN</name>
<dbReference type="GO" id="GO:0055085">
    <property type="term" value="P:transmembrane transport"/>
    <property type="evidence" value="ECO:0007669"/>
    <property type="project" value="InterPro"/>
</dbReference>
<dbReference type="RefSeq" id="WP_098461387.1">
    <property type="nucleotide sequence ID" value="NZ_PDJC01000001.1"/>
</dbReference>
<dbReference type="InterPro" id="IPR000515">
    <property type="entry name" value="MetI-like"/>
</dbReference>
<dbReference type="Pfam" id="PF00528">
    <property type="entry name" value="BPD_transp_1"/>
    <property type="match status" value="1"/>
</dbReference>
<keyword evidence="3" id="KW-1003">Cell membrane</keyword>
<evidence type="ECO:0000256" key="4">
    <source>
        <dbReference type="ARBA" id="ARBA00022692"/>
    </source>
</evidence>
<dbReference type="InterPro" id="IPR051393">
    <property type="entry name" value="ABC_transporter_permease"/>
</dbReference>
<evidence type="ECO:0000313" key="10">
    <source>
        <dbReference type="Proteomes" id="UP000226079"/>
    </source>
</evidence>
<feature type="domain" description="ABC transmembrane type-1" evidence="8">
    <location>
        <begin position="90"/>
        <end position="303"/>
    </location>
</feature>
<evidence type="ECO:0000256" key="3">
    <source>
        <dbReference type="ARBA" id="ARBA00022475"/>
    </source>
</evidence>
<dbReference type="EMBL" id="PDJC01000001">
    <property type="protein sequence ID" value="PFG17996.1"/>
    <property type="molecule type" value="Genomic_DNA"/>
</dbReference>
<organism evidence="9 10">
    <name type="scientific">Propionicimonas paludicola</name>
    <dbReference type="NCBI Taxonomy" id="185243"/>
    <lineage>
        <taxon>Bacteria</taxon>
        <taxon>Bacillati</taxon>
        <taxon>Actinomycetota</taxon>
        <taxon>Actinomycetes</taxon>
        <taxon>Propionibacteriales</taxon>
        <taxon>Nocardioidaceae</taxon>
        <taxon>Propionicimonas</taxon>
    </lineage>
</organism>
<gene>
    <name evidence="9" type="ORF">ATK74_2576</name>
</gene>
<evidence type="ECO:0000256" key="7">
    <source>
        <dbReference type="RuleBase" id="RU363032"/>
    </source>
</evidence>
<dbReference type="AlphaFoldDB" id="A0A2A9CV20"/>
<dbReference type="Proteomes" id="UP000226079">
    <property type="component" value="Unassembled WGS sequence"/>
</dbReference>
<keyword evidence="10" id="KW-1185">Reference proteome</keyword>
<dbReference type="OrthoDB" id="9804439at2"/>
<feature type="transmembrane region" description="Helical" evidence="7">
    <location>
        <begin position="230"/>
        <end position="250"/>
    </location>
</feature>
<evidence type="ECO:0000256" key="5">
    <source>
        <dbReference type="ARBA" id="ARBA00022989"/>
    </source>
</evidence>
<keyword evidence="6 7" id="KW-0472">Membrane</keyword>
<feature type="transmembrane region" description="Helical" evidence="7">
    <location>
        <begin position="176"/>
        <end position="199"/>
    </location>
</feature>
<feature type="transmembrane region" description="Helical" evidence="7">
    <location>
        <begin position="94"/>
        <end position="116"/>
    </location>
</feature>
<dbReference type="PANTHER" id="PTHR30193:SF37">
    <property type="entry name" value="INNER MEMBRANE ABC TRANSPORTER PERMEASE PROTEIN YCJO"/>
    <property type="match status" value="1"/>
</dbReference>
<dbReference type="PROSITE" id="PS50928">
    <property type="entry name" value="ABC_TM1"/>
    <property type="match status" value="1"/>
</dbReference>
<keyword evidence="4 7" id="KW-0812">Transmembrane</keyword>
<comment type="similarity">
    <text evidence="7">Belongs to the binding-protein-dependent transport system permease family.</text>
</comment>
<feature type="transmembrane region" description="Helical" evidence="7">
    <location>
        <begin position="287"/>
        <end position="307"/>
    </location>
</feature>
<dbReference type="InterPro" id="IPR035906">
    <property type="entry name" value="MetI-like_sf"/>
</dbReference>
<feature type="transmembrane region" description="Helical" evidence="7">
    <location>
        <begin position="31"/>
        <end position="53"/>
    </location>
</feature>
<evidence type="ECO:0000256" key="6">
    <source>
        <dbReference type="ARBA" id="ARBA00023136"/>
    </source>
</evidence>
<dbReference type="Gene3D" id="1.10.3720.10">
    <property type="entry name" value="MetI-like"/>
    <property type="match status" value="1"/>
</dbReference>
<accession>A0A2A9CV20</accession>